<dbReference type="GO" id="GO:0006635">
    <property type="term" value="P:fatty acid beta-oxidation"/>
    <property type="evidence" value="ECO:0007669"/>
    <property type="project" value="TreeGrafter"/>
</dbReference>
<feature type="site" description="Important for catalytic activity" evidence="8">
    <location>
        <position position="141"/>
    </location>
</feature>
<sequence>MEFNNVTIIGGGTLGSQIGFMSAFHNKNVTIWGRSDQSIDRTKARIDRWETAVRIDLNATDEQIKNAEKHLQYTTDLKDALAGADLVIEALPENVATKDEFYDQFKELADSNTILVTNTSTFLPSQFAEATGRPDKFLAYHFANEIWKFNTAEIMPQSKTDSALPAALKQYSQEIGMIPVMINQEQPGYILNSLLVPFLNNALILWSKGIASPEDIDNTWTIGTGAPSGPFRIMDTVGMKTIYEITHNSSDPDLQVAAEKVKTMIDAGKIGRESGEGFYKYN</sequence>
<dbReference type="SUPFAM" id="SSF48179">
    <property type="entry name" value="6-phosphogluconate dehydrogenase C-terminal domain-like"/>
    <property type="match status" value="1"/>
</dbReference>
<dbReference type="InterPro" id="IPR008927">
    <property type="entry name" value="6-PGluconate_DH-like_C_sf"/>
</dbReference>
<dbReference type="InterPro" id="IPR006176">
    <property type="entry name" value="3-OHacyl-CoA_DH_NAD-bd"/>
</dbReference>
<evidence type="ECO:0000256" key="4">
    <source>
        <dbReference type="ARBA" id="ARBA00023002"/>
    </source>
</evidence>
<evidence type="ECO:0000313" key="11">
    <source>
        <dbReference type="EMBL" id="USS88702.1"/>
    </source>
</evidence>
<dbReference type="InterPro" id="IPR052242">
    <property type="entry name" value="Mito_3-hydroxyacyl-CoA_DH"/>
</dbReference>
<dbReference type="SUPFAM" id="SSF51735">
    <property type="entry name" value="NAD(P)-binding Rossmann-fold domains"/>
    <property type="match status" value="1"/>
</dbReference>
<organism evidence="11 12">
    <name type="scientific">Fructilactobacillus cliffordii</name>
    <dbReference type="NCBI Taxonomy" id="2940299"/>
    <lineage>
        <taxon>Bacteria</taxon>
        <taxon>Bacillati</taxon>
        <taxon>Bacillota</taxon>
        <taxon>Bacilli</taxon>
        <taxon>Lactobacillales</taxon>
        <taxon>Lactobacillaceae</taxon>
        <taxon>Fructilactobacillus</taxon>
    </lineage>
</organism>
<dbReference type="InterPro" id="IPR022694">
    <property type="entry name" value="3-OHacyl-CoA_DH"/>
</dbReference>
<proteinExistence type="predicted"/>
<dbReference type="PANTHER" id="PTHR43561">
    <property type="match status" value="1"/>
</dbReference>
<dbReference type="GO" id="GO:0003857">
    <property type="term" value="F:(3S)-3-hydroxyacyl-CoA dehydrogenase (NAD+) activity"/>
    <property type="evidence" value="ECO:0007669"/>
    <property type="project" value="UniProtKB-EC"/>
</dbReference>
<keyword evidence="12" id="KW-1185">Reference proteome</keyword>
<keyword evidence="3" id="KW-0276">Fatty acid metabolism</keyword>
<dbReference type="EMBL" id="CP097119">
    <property type="protein sequence ID" value="USS88702.1"/>
    <property type="molecule type" value="Genomic_DNA"/>
</dbReference>
<evidence type="ECO:0000256" key="7">
    <source>
        <dbReference type="ARBA" id="ARBA00049556"/>
    </source>
</evidence>
<dbReference type="Gene3D" id="3.40.50.720">
    <property type="entry name" value="NAD(P)-binding Rossmann-like Domain"/>
    <property type="match status" value="1"/>
</dbReference>
<keyword evidence="4 11" id="KW-0560">Oxidoreductase</keyword>
<evidence type="ECO:0000313" key="12">
    <source>
        <dbReference type="Proteomes" id="UP001055911"/>
    </source>
</evidence>
<protein>
    <submittedName>
        <fullName evidence="11">3-hydroxyacyl-CoA dehydrogenase</fullName>
        <ecNumber evidence="11">1.1.1.35</ecNumber>
    </submittedName>
</protein>
<dbReference type="Pfam" id="PF00725">
    <property type="entry name" value="3HCDH"/>
    <property type="match status" value="1"/>
</dbReference>
<dbReference type="EC" id="1.1.1.35" evidence="11"/>
<evidence type="ECO:0000256" key="2">
    <source>
        <dbReference type="ARBA" id="ARBA00005086"/>
    </source>
</evidence>
<feature type="domain" description="3-hydroxyacyl-CoA dehydrogenase C-terminal" evidence="9">
    <location>
        <begin position="188"/>
        <end position="281"/>
    </location>
</feature>
<evidence type="ECO:0000256" key="6">
    <source>
        <dbReference type="ARBA" id="ARBA00023098"/>
    </source>
</evidence>
<reference evidence="11" key="1">
    <citation type="submission" date="2022-05" db="EMBL/GenBank/DDBJ databases">
        <authorList>
            <person name="Oliphant S.A."/>
            <person name="Watson-Haigh N.S."/>
            <person name="Sumby K.M."/>
            <person name="Gardner J.M."/>
            <person name="Jiranek V."/>
        </authorList>
    </citation>
    <scope>NUCLEOTIDE SEQUENCE</scope>
    <source>
        <strain evidence="11">KI4_B1</strain>
    </source>
</reference>
<evidence type="ECO:0000256" key="8">
    <source>
        <dbReference type="PIRSR" id="PIRSR000105-1"/>
    </source>
</evidence>
<dbReference type="InterPro" id="IPR006108">
    <property type="entry name" value="3HC_DH_C"/>
</dbReference>
<evidence type="ECO:0000256" key="1">
    <source>
        <dbReference type="ARBA" id="ARBA00005005"/>
    </source>
</evidence>
<dbReference type="AlphaFoldDB" id="A0A9Q9E2F2"/>
<evidence type="ECO:0000256" key="3">
    <source>
        <dbReference type="ARBA" id="ARBA00022832"/>
    </source>
</evidence>
<evidence type="ECO:0000259" key="10">
    <source>
        <dbReference type="Pfam" id="PF02737"/>
    </source>
</evidence>
<dbReference type="GO" id="GO:0070403">
    <property type="term" value="F:NAD+ binding"/>
    <property type="evidence" value="ECO:0007669"/>
    <property type="project" value="InterPro"/>
</dbReference>
<dbReference type="NCBIfam" id="NF006143">
    <property type="entry name" value="PRK08293.1"/>
    <property type="match status" value="1"/>
</dbReference>
<dbReference type="PANTHER" id="PTHR43561:SF3">
    <property type="entry name" value="HYDROXYACYL-COENZYME A DEHYDROGENASE, MITOCHONDRIAL"/>
    <property type="match status" value="1"/>
</dbReference>
<feature type="domain" description="3-hydroxyacyl-CoA dehydrogenase NAD binding" evidence="10">
    <location>
        <begin position="5"/>
        <end position="183"/>
    </location>
</feature>
<comment type="pathway">
    <text evidence="2">Lipid metabolism; butanoate metabolism.</text>
</comment>
<keyword evidence="6" id="KW-0443">Lipid metabolism</keyword>
<dbReference type="Proteomes" id="UP001055911">
    <property type="component" value="Chromosome"/>
</dbReference>
<comment type="pathway">
    <text evidence="1">Lipid metabolism; fatty acid beta-oxidation.</text>
</comment>
<dbReference type="Pfam" id="PF02737">
    <property type="entry name" value="3HCDH_N"/>
    <property type="match status" value="1"/>
</dbReference>
<keyword evidence="5" id="KW-0520">NAD</keyword>
<evidence type="ECO:0000259" key="9">
    <source>
        <dbReference type="Pfam" id="PF00725"/>
    </source>
</evidence>
<dbReference type="Gene3D" id="1.10.1040.10">
    <property type="entry name" value="N-(1-d-carboxylethyl)-l-norvaline Dehydrogenase, domain 2"/>
    <property type="match status" value="1"/>
</dbReference>
<dbReference type="PIRSF" id="PIRSF000105">
    <property type="entry name" value="HCDH"/>
    <property type="match status" value="1"/>
</dbReference>
<dbReference type="RefSeq" id="WP_252766219.1">
    <property type="nucleotide sequence ID" value="NZ_CP097117.1"/>
</dbReference>
<comment type="catalytic activity">
    <reaction evidence="7">
        <text>a (3S)-3-hydroxyacyl-CoA + NAD(+) = a 3-oxoacyl-CoA + NADH + H(+)</text>
        <dbReference type="Rhea" id="RHEA:22432"/>
        <dbReference type="ChEBI" id="CHEBI:15378"/>
        <dbReference type="ChEBI" id="CHEBI:57318"/>
        <dbReference type="ChEBI" id="CHEBI:57540"/>
        <dbReference type="ChEBI" id="CHEBI:57945"/>
        <dbReference type="ChEBI" id="CHEBI:90726"/>
        <dbReference type="EC" id="1.1.1.35"/>
    </reaction>
</comment>
<dbReference type="InterPro" id="IPR013328">
    <property type="entry name" value="6PGD_dom2"/>
</dbReference>
<gene>
    <name evidence="11" type="ORF">M3M40_04160</name>
</gene>
<accession>A0A9Q9E2F2</accession>
<name>A0A9Q9E2F2_9LACO</name>
<dbReference type="InterPro" id="IPR036291">
    <property type="entry name" value="NAD(P)-bd_dom_sf"/>
</dbReference>
<evidence type="ECO:0000256" key="5">
    <source>
        <dbReference type="ARBA" id="ARBA00023027"/>
    </source>
</evidence>